<dbReference type="GO" id="GO:0005516">
    <property type="term" value="F:calmodulin binding"/>
    <property type="evidence" value="ECO:0007669"/>
    <property type="project" value="TreeGrafter"/>
</dbReference>
<sequence>MSLVYITYHDENIFDVDKQDLQAHHTALKYISKHRKMVKKEKAAKHIIDLGDNRKLLTSSVKNYHQTMGYAETPLRAPCNFMRKNQGVKWSRLNEHRCPPKRFIPPVPRLHHAKVAHDEKSKDEPKKEKKVESTSCPQAQTKSFKHRANFVALNIDKIKNSKSKRPPPRYVDTPTGDRHNLLNAGLIPQYTCSKNFGKVPCYIHARKKMLEKYNAQCADAKSLAKDVCLREMTDVPGLKKLGSDDRQDILAGLKKNFAEIFKSYQGLSLYTDTIAKKLRKGKYERELRQLEQDIFLMESNPEIYISEY</sequence>
<evidence type="ECO:0000256" key="1">
    <source>
        <dbReference type="ARBA" id="ARBA00004138"/>
    </source>
</evidence>
<evidence type="ECO:0000256" key="5">
    <source>
        <dbReference type="ARBA" id="ARBA00023273"/>
    </source>
</evidence>
<evidence type="ECO:0000313" key="8">
    <source>
        <dbReference type="Proteomes" id="UP000092443"/>
    </source>
</evidence>
<feature type="compositionally biased region" description="Basic and acidic residues" evidence="6">
    <location>
        <begin position="115"/>
        <end position="132"/>
    </location>
</feature>
<reference evidence="9" key="1">
    <citation type="submission" date="2025-08" db="UniProtKB">
        <authorList>
            <consortium name="RefSeq"/>
        </authorList>
    </citation>
    <scope>IDENTIFICATION</scope>
    <source>
        <tissue evidence="9">Whole body pupa</tissue>
    </source>
</reference>
<feature type="region of interest" description="Disordered" evidence="6">
    <location>
        <begin position="101"/>
        <end position="140"/>
    </location>
</feature>
<dbReference type="GO" id="GO:0001669">
    <property type="term" value="C:acrosomal vesicle"/>
    <property type="evidence" value="ECO:0007669"/>
    <property type="project" value="TreeGrafter"/>
</dbReference>
<keyword evidence="3" id="KW-0963">Cytoplasm</keyword>
<keyword evidence="4" id="KW-0206">Cytoskeleton</keyword>
<keyword evidence="5" id="KW-0966">Cell projection</keyword>
<dbReference type="Proteomes" id="UP000092443">
    <property type="component" value="Unplaced"/>
</dbReference>
<dbReference type="RefSeq" id="XP_037881630.1">
    <property type="nucleotide sequence ID" value="XM_038025702.1"/>
</dbReference>
<evidence type="ECO:0000259" key="7">
    <source>
        <dbReference type="PROSITE" id="PS51665"/>
    </source>
</evidence>
<keyword evidence="8" id="KW-1185">Reference proteome</keyword>
<evidence type="ECO:0000256" key="4">
    <source>
        <dbReference type="ARBA" id="ARBA00023212"/>
    </source>
</evidence>
<feature type="domain" description="Enkurin" evidence="7">
    <location>
        <begin position="201"/>
        <end position="305"/>
    </location>
</feature>
<dbReference type="PROSITE" id="PS51665">
    <property type="entry name" value="ENKURIN"/>
    <property type="match status" value="1"/>
</dbReference>
<evidence type="ECO:0000313" key="9">
    <source>
        <dbReference type="RefSeq" id="XP_037881630.1"/>
    </source>
</evidence>
<proteinExistence type="predicted"/>
<dbReference type="PANTHER" id="PTHR21490:SF0">
    <property type="entry name" value="ENKURIN"/>
    <property type="match status" value="1"/>
</dbReference>
<evidence type="ECO:0000256" key="3">
    <source>
        <dbReference type="ARBA" id="ARBA00022490"/>
    </source>
</evidence>
<dbReference type="GO" id="GO:0005879">
    <property type="term" value="C:axonemal microtubule"/>
    <property type="evidence" value="ECO:0007669"/>
    <property type="project" value="TreeGrafter"/>
</dbReference>
<accession>A0A8U0W961</accession>
<name>A0A8U0W961_9MUSC</name>
<dbReference type="KEGG" id="gfs:119632674"/>
<organism evidence="8 9">
    <name type="scientific">Glossina fuscipes</name>
    <dbReference type="NCBI Taxonomy" id="7396"/>
    <lineage>
        <taxon>Eukaryota</taxon>
        <taxon>Metazoa</taxon>
        <taxon>Ecdysozoa</taxon>
        <taxon>Arthropoda</taxon>
        <taxon>Hexapoda</taxon>
        <taxon>Insecta</taxon>
        <taxon>Pterygota</taxon>
        <taxon>Neoptera</taxon>
        <taxon>Endopterygota</taxon>
        <taxon>Diptera</taxon>
        <taxon>Brachycera</taxon>
        <taxon>Muscomorpha</taxon>
        <taxon>Hippoboscoidea</taxon>
        <taxon>Glossinidae</taxon>
        <taxon>Glossina</taxon>
    </lineage>
</organism>
<dbReference type="InterPro" id="IPR052102">
    <property type="entry name" value="Enkurin_domain-protein"/>
</dbReference>
<protein>
    <submittedName>
        <fullName evidence="9">Enkurin</fullName>
    </submittedName>
</protein>
<comment type="subcellular location">
    <subcellularLocation>
        <location evidence="1">Cell projection</location>
        <location evidence="1">Cilium</location>
    </subcellularLocation>
    <subcellularLocation>
        <location evidence="2">Cytoplasm</location>
        <location evidence="2">Cytoskeleton</location>
    </subcellularLocation>
</comment>
<evidence type="ECO:0000256" key="6">
    <source>
        <dbReference type="SAM" id="MobiDB-lite"/>
    </source>
</evidence>
<dbReference type="GeneID" id="119632674"/>
<dbReference type="InterPro" id="IPR027012">
    <property type="entry name" value="Enkurin_dom"/>
</dbReference>
<dbReference type="Pfam" id="PF13864">
    <property type="entry name" value="Enkurin"/>
    <property type="match status" value="1"/>
</dbReference>
<gene>
    <name evidence="9" type="primary">LOC119632674</name>
</gene>
<dbReference type="AlphaFoldDB" id="A0A8U0W961"/>
<dbReference type="PANTHER" id="PTHR21490">
    <property type="entry name" value="ENKURIN-RELATED"/>
    <property type="match status" value="1"/>
</dbReference>
<evidence type="ECO:0000256" key="2">
    <source>
        <dbReference type="ARBA" id="ARBA00004245"/>
    </source>
</evidence>